<sequence length="182" mass="19679">VRQELRVNKCLDVSWQTRYPDTVARLPPVSGLEKSAEDGRFLDEEGYEAAGHDLLELLELAGGTVDVDPARSWTDPGYPPALPMNHSRQGSTTPSSSAPGCDDTPGGGDGRGAGGLRVVVPRNSPAELRRHVCRAFGVRPVADEWVLDSVGAFKVLPKKDYSESRIFDEALFDARFASGEGR</sequence>
<dbReference type="EMBL" id="JAEFCI010001873">
    <property type="protein sequence ID" value="KAG5462627.1"/>
    <property type="molecule type" value="Genomic_DNA"/>
</dbReference>
<gene>
    <name evidence="2" type="ORF">BJ554DRAFT_4355</name>
</gene>
<dbReference type="AlphaFoldDB" id="A0A8H8A074"/>
<dbReference type="Proteomes" id="UP000673691">
    <property type="component" value="Unassembled WGS sequence"/>
</dbReference>
<feature type="region of interest" description="Disordered" evidence="1">
    <location>
        <begin position="71"/>
        <end position="115"/>
    </location>
</feature>
<organism evidence="2 3">
    <name type="scientific">Olpidium bornovanus</name>
    <dbReference type="NCBI Taxonomy" id="278681"/>
    <lineage>
        <taxon>Eukaryota</taxon>
        <taxon>Fungi</taxon>
        <taxon>Fungi incertae sedis</taxon>
        <taxon>Olpidiomycota</taxon>
        <taxon>Olpidiomycotina</taxon>
        <taxon>Olpidiomycetes</taxon>
        <taxon>Olpidiales</taxon>
        <taxon>Olpidiaceae</taxon>
        <taxon>Olpidium</taxon>
    </lineage>
</organism>
<keyword evidence="3" id="KW-1185">Reference proteome</keyword>
<feature type="compositionally biased region" description="Gly residues" evidence="1">
    <location>
        <begin position="105"/>
        <end position="115"/>
    </location>
</feature>
<evidence type="ECO:0000256" key="1">
    <source>
        <dbReference type="SAM" id="MobiDB-lite"/>
    </source>
</evidence>
<evidence type="ECO:0000313" key="2">
    <source>
        <dbReference type="EMBL" id="KAG5462627.1"/>
    </source>
</evidence>
<name>A0A8H8A074_9FUNG</name>
<feature type="compositionally biased region" description="Polar residues" evidence="1">
    <location>
        <begin position="86"/>
        <end position="98"/>
    </location>
</feature>
<reference evidence="2 3" key="1">
    <citation type="journal article" name="Sci. Rep.">
        <title>Genome-scale phylogenetic analyses confirm Olpidium as the closest living zoosporic fungus to the non-flagellated, terrestrial fungi.</title>
        <authorList>
            <person name="Chang Y."/>
            <person name="Rochon D."/>
            <person name="Sekimoto S."/>
            <person name="Wang Y."/>
            <person name="Chovatia M."/>
            <person name="Sandor L."/>
            <person name="Salamov A."/>
            <person name="Grigoriev I.V."/>
            <person name="Stajich J.E."/>
            <person name="Spatafora J.W."/>
        </authorList>
    </citation>
    <scope>NUCLEOTIDE SEQUENCE [LARGE SCALE GENOMIC DNA]</scope>
    <source>
        <strain evidence="2">S191</strain>
    </source>
</reference>
<feature type="non-terminal residue" evidence="2">
    <location>
        <position position="1"/>
    </location>
</feature>
<proteinExistence type="predicted"/>
<accession>A0A8H8A074</accession>
<comment type="caution">
    <text evidence="2">The sequence shown here is derived from an EMBL/GenBank/DDBJ whole genome shotgun (WGS) entry which is preliminary data.</text>
</comment>
<evidence type="ECO:0000313" key="3">
    <source>
        <dbReference type="Proteomes" id="UP000673691"/>
    </source>
</evidence>
<protein>
    <submittedName>
        <fullName evidence="2">Uncharacterized protein</fullName>
    </submittedName>
</protein>